<dbReference type="Pfam" id="PF00498">
    <property type="entry name" value="FHA"/>
    <property type="match status" value="1"/>
</dbReference>
<dbReference type="InterPro" id="IPR000253">
    <property type="entry name" value="FHA_dom"/>
</dbReference>
<gene>
    <name evidence="4" type="ORF">GCM10025881_04780</name>
</gene>
<feature type="region of interest" description="Disordered" evidence="2">
    <location>
        <begin position="104"/>
        <end position="128"/>
    </location>
</feature>
<dbReference type="InterPro" id="IPR025874">
    <property type="entry name" value="DZR"/>
</dbReference>
<evidence type="ECO:0000256" key="1">
    <source>
        <dbReference type="ARBA" id="ARBA00022553"/>
    </source>
</evidence>
<evidence type="ECO:0000259" key="3">
    <source>
        <dbReference type="PROSITE" id="PS50006"/>
    </source>
</evidence>
<organism evidence="4 5">
    <name type="scientific">Pseudolysinimonas kribbensis</name>
    <dbReference type="NCBI Taxonomy" id="433641"/>
    <lineage>
        <taxon>Bacteria</taxon>
        <taxon>Bacillati</taxon>
        <taxon>Actinomycetota</taxon>
        <taxon>Actinomycetes</taxon>
        <taxon>Micrococcales</taxon>
        <taxon>Microbacteriaceae</taxon>
        <taxon>Pseudolysinimonas</taxon>
    </lineage>
</organism>
<reference evidence="5" key="1">
    <citation type="journal article" date="2019" name="Int. J. Syst. Evol. Microbiol.">
        <title>The Global Catalogue of Microorganisms (GCM) 10K type strain sequencing project: providing services to taxonomists for standard genome sequencing and annotation.</title>
        <authorList>
            <consortium name="The Broad Institute Genomics Platform"/>
            <consortium name="The Broad Institute Genome Sequencing Center for Infectious Disease"/>
            <person name="Wu L."/>
            <person name="Ma J."/>
        </authorList>
    </citation>
    <scope>NUCLEOTIDE SEQUENCE [LARGE SCALE GENOMIC DNA]</scope>
    <source>
        <strain evidence="5">NBRC 108894</strain>
    </source>
</reference>
<keyword evidence="5" id="KW-1185">Reference proteome</keyword>
<name>A0ABQ6K2J6_9MICO</name>
<comment type="caution">
    <text evidence="4">The sequence shown here is derived from an EMBL/GenBank/DDBJ whole genome shotgun (WGS) entry which is preliminary data.</text>
</comment>
<dbReference type="EMBL" id="BSVB01000001">
    <property type="protein sequence ID" value="GMA93654.1"/>
    <property type="molecule type" value="Genomic_DNA"/>
</dbReference>
<dbReference type="Pfam" id="PF12773">
    <property type="entry name" value="DZR"/>
    <property type="match status" value="1"/>
</dbReference>
<accession>A0ABQ6K2J6</accession>
<proteinExistence type="predicted"/>
<dbReference type="RefSeq" id="WP_284252540.1">
    <property type="nucleotide sequence ID" value="NZ_BAAAQO010000003.1"/>
</dbReference>
<evidence type="ECO:0000313" key="4">
    <source>
        <dbReference type="EMBL" id="GMA93654.1"/>
    </source>
</evidence>
<dbReference type="InterPro" id="IPR008984">
    <property type="entry name" value="SMAD_FHA_dom_sf"/>
</dbReference>
<evidence type="ECO:0000313" key="5">
    <source>
        <dbReference type="Proteomes" id="UP001157034"/>
    </source>
</evidence>
<feature type="domain" description="FHA" evidence="3">
    <location>
        <begin position="197"/>
        <end position="251"/>
    </location>
</feature>
<dbReference type="Proteomes" id="UP001157034">
    <property type="component" value="Unassembled WGS sequence"/>
</dbReference>
<dbReference type="SUPFAM" id="SSF49879">
    <property type="entry name" value="SMAD/FHA domain"/>
    <property type="match status" value="1"/>
</dbReference>
<keyword evidence="1" id="KW-0597">Phosphoprotein</keyword>
<dbReference type="PROSITE" id="PS50006">
    <property type="entry name" value="FHA_DOMAIN"/>
    <property type="match status" value="1"/>
</dbReference>
<dbReference type="Gene3D" id="2.60.200.20">
    <property type="match status" value="1"/>
</dbReference>
<sequence length="285" mass="30188">MNCRFCATELPRDALFCGECGRAVGASTPGGIGPMPLAFSSADDASDDPADHVGPAHVGASCPQCGASVEDDEVFCGECGFVLRRVAPAPPAGPPPIDDVPIEPEFEAQPKPEPEPAAAVPGAGALDTGATDVIPALEPDLELSIERAPRPDPFPWGRATTPIEDIEATRLVADPFAGERFVLQFSTGENVTVRGQGLIGRNPNAEPGEVVDQFVAVFDPTKSVSKTHLEFGQESGRFWVSDRFSTNGSVVRQPDADPQRCDPGKRYFIARGTRVDIGEQFFVVS</sequence>
<evidence type="ECO:0000256" key="2">
    <source>
        <dbReference type="SAM" id="MobiDB-lite"/>
    </source>
</evidence>
<feature type="compositionally biased region" description="Low complexity" evidence="2">
    <location>
        <begin position="116"/>
        <end position="125"/>
    </location>
</feature>
<protein>
    <recommendedName>
        <fullName evidence="3">FHA domain-containing protein</fullName>
    </recommendedName>
</protein>